<sequence>MFTFNKQRAFALVPKAIGLSLITALAMTFTACSNDNPTTEPGGEKTEPTVEIPFLQTKEIATGDYKGMYMLNEGQWMKNNATLDYLDFTTGKFYDNVYFNGYFSKDIQHIGDSGNDIIYKNGKVWITLNQSGVVMVIDTNTGKVIKKDIQVPNCRCLAYDNGFIYVTSFAGITGKTTEPGLVYKINETTFEITAKVAVGYQPEGLAVLNGKLYVANSGGHANSPEGKYGKTLSIIDLKTFTKEAKDIELPLENPSHVAVDKTGKIWVNCLGDYNKPNDEGIVIIKNDAPIYAHEIGVTYFDFAGDKVYYCATPWNGQRLYGAFDINTMEEVKDEPIKNIETSHSIATPHGLYINPMNQHIYIMDARNFTAGGAILVYNMQGRYLYSIETSGVCPGHICFLPK</sequence>
<feature type="signal peptide" evidence="1">
    <location>
        <begin position="1"/>
        <end position="26"/>
    </location>
</feature>
<dbReference type="AlphaFoldDB" id="A0A096AEZ9"/>
<proteinExistence type="predicted"/>
<dbReference type="InterPro" id="IPR051200">
    <property type="entry name" value="Host-pathogen_enzymatic-act"/>
</dbReference>
<feature type="chain" id="PRO_5001924565" description="Lipoprotein" evidence="1">
    <location>
        <begin position="27"/>
        <end position="402"/>
    </location>
</feature>
<accession>A0A096AEZ9</accession>
<dbReference type="InterPro" id="IPR015943">
    <property type="entry name" value="WD40/YVTN_repeat-like_dom_sf"/>
</dbReference>
<organism evidence="2 3">
    <name type="scientific">Prevotella bivia DNF00320</name>
    <dbReference type="NCBI Taxonomy" id="1401068"/>
    <lineage>
        <taxon>Bacteria</taxon>
        <taxon>Pseudomonadati</taxon>
        <taxon>Bacteroidota</taxon>
        <taxon>Bacteroidia</taxon>
        <taxon>Bacteroidales</taxon>
        <taxon>Prevotellaceae</taxon>
        <taxon>Prevotella</taxon>
    </lineage>
</organism>
<gene>
    <name evidence="2" type="ORF">HMPREF0647_02270</name>
</gene>
<comment type="caution">
    <text evidence="2">The sequence shown here is derived from an EMBL/GenBank/DDBJ whole genome shotgun (WGS) entry which is preliminary data.</text>
</comment>
<dbReference type="Proteomes" id="UP000029525">
    <property type="component" value="Unassembled WGS sequence"/>
</dbReference>
<dbReference type="InterPro" id="IPR011048">
    <property type="entry name" value="Haem_d1_sf"/>
</dbReference>
<keyword evidence="1" id="KW-0732">Signal</keyword>
<dbReference type="EMBL" id="JRNQ01000013">
    <property type="protein sequence ID" value="KGF45485.1"/>
    <property type="molecule type" value="Genomic_DNA"/>
</dbReference>
<protein>
    <recommendedName>
        <fullName evidence="4">Lipoprotein</fullName>
    </recommendedName>
</protein>
<evidence type="ECO:0008006" key="4">
    <source>
        <dbReference type="Google" id="ProtNLM"/>
    </source>
</evidence>
<dbReference type="OrthoDB" id="792648at2"/>
<dbReference type="PROSITE" id="PS51257">
    <property type="entry name" value="PROKAR_LIPOPROTEIN"/>
    <property type="match status" value="1"/>
</dbReference>
<reference evidence="2 3" key="1">
    <citation type="submission" date="2014-07" db="EMBL/GenBank/DDBJ databases">
        <authorList>
            <person name="McCorrison J."/>
            <person name="Sanka R."/>
            <person name="Torralba M."/>
            <person name="Gillis M."/>
            <person name="Haft D.H."/>
            <person name="Methe B."/>
            <person name="Sutton G."/>
            <person name="Nelson K.E."/>
        </authorList>
    </citation>
    <scope>NUCLEOTIDE SEQUENCE [LARGE SCALE GENOMIC DNA]</scope>
    <source>
        <strain evidence="2 3">DNF00320</strain>
    </source>
</reference>
<dbReference type="PANTHER" id="PTHR47197">
    <property type="entry name" value="PROTEIN NIRF"/>
    <property type="match status" value="1"/>
</dbReference>
<dbReference type="RefSeq" id="WP_036866137.1">
    <property type="nucleotide sequence ID" value="NZ_JRNQ01000013.1"/>
</dbReference>
<name>A0A096AEZ9_9BACT</name>
<evidence type="ECO:0000256" key="1">
    <source>
        <dbReference type="SAM" id="SignalP"/>
    </source>
</evidence>
<dbReference type="PANTHER" id="PTHR47197:SF3">
    <property type="entry name" value="DIHYDRO-HEME D1 DEHYDROGENASE"/>
    <property type="match status" value="1"/>
</dbReference>
<dbReference type="Gene3D" id="2.130.10.10">
    <property type="entry name" value="YVTN repeat-like/Quinoprotein amine dehydrogenase"/>
    <property type="match status" value="1"/>
</dbReference>
<evidence type="ECO:0000313" key="2">
    <source>
        <dbReference type="EMBL" id="KGF45485.1"/>
    </source>
</evidence>
<evidence type="ECO:0000313" key="3">
    <source>
        <dbReference type="Proteomes" id="UP000029525"/>
    </source>
</evidence>
<dbReference type="SUPFAM" id="SSF51004">
    <property type="entry name" value="C-terminal (heme d1) domain of cytochrome cd1-nitrite reductase"/>
    <property type="match status" value="1"/>
</dbReference>